<reference evidence="2 3" key="1">
    <citation type="submission" date="2018-07" db="EMBL/GenBank/DDBJ databases">
        <title>Genomic Encyclopedia of Type Strains, Phase IV (KMG-IV): sequencing the most valuable type-strain genomes for metagenomic binning, comparative biology and taxonomic classification.</title>
        <authorList>
            <person name="Goeker M."/>
        </authorList>
    </citation>
    <scope>NUCLEOTIDE SEQUENCE [LARGE SCALE GENOMIC DNA]</scope>
    <source>
        <strain evidence="2 3">DSM 44290</strain>
    </source>
</reference>
<protein>
    <submittedName>
        <fullName evidence="2">Uncharacterized protein</fullName>
    </submittedName>
</protein>
<dbReference type="Proteomes" id="UP000254869">
    <property type="component" value="Unassembled WGS sequence"/>
</dbReference>
<accession>A0A370IF31</accession>
<feature type="transmembrane region" description="Helical" evidence="1">
    <location>
        <begin position="53"/>
        <end position="76"/>
    </location>
</feature>
<keyword evidence="1" id="KW-0812">Transmembrane</keyword>
<evidence type="ECO:0000313" key="2">
    <source>
        <dbReference type="EMBL" id="RDI69302.1"/>
    </source>
</evidence>
<dbReference type="AlphaFoldDB" id="A0A370IF31"/>
<feature type="transmembrane region" description="Helical" evidence="1">
    <location>
        <begin position="82"/>
        <end position="102"/>
    </location>
</feature>
<keyword evidence="1" id="KW-0472">Membrane</keyword>
<evidence type="ECO:0000256" key="1">
    <source>
        <dbReference type="SAM" id="Phobius"/>
    </source>
</evidence>
<evidence type="ECO:0000313" key="3">
    <source>
        <dbReference type="Proteomes" id="UP000254869"/>
    </source>
</evidence>
<keyword evidence="3" id="KW-1185">Reference proteome</keyword>
<dbReference type="EMBL" id="QQBC01000001">
    <property type="protein sequence ID" value="RDI69302.1"/>
    <property type="molecule type" value="Genomic_DNA"/>
</dbReference>
<sequence>MWDFGVGFLAGVVPLLLVLAGFGFQYGGPLAVLTGERMVRMFGADKIRSGYWLWLRILGATPIVSWVIGIVVAAAALWQGGLAFGAGMLISLALVAALAVAVHPRVMLHYFFMWTADPAPNS</sequence>
<organism evidence="2 3">
    <name type="scientific">Nocardia pseudobrasiliensis</name>
    <dbReference type="NCBI Taxonomy" id="45979"/>
    <lineage>
        <taxon>Bacteria</taxon>
        <taxon>Bacillati</taxon>
        <taxon>Actinomycetota</taxon>
        <taxon>Actinomycetes</taxon>
        <taxon>Mycobacteriales</taxon>
        <taxon>Nocardiaceae</taxon>
        <taxon>Nocardia</taxon>
    </lineage>
</organism>
<proteinExistence type="predicted"/>
<gene>
    <name evidence="2" type="ORF">DFR76_101840</name>
</gene>
<feature type="transmembrane region" description="Helical" evidence="1">
    <location>
        <begin position="6"/>
        <end position="32"/>
    </location>
</feature>
<comment type="caution">
    <text evidence="2">The sequence shown here is derived from an EMBL/GenBank/DDBJ whole genome shotgun (WGS) entry which is preliminary data.</text>
</comment>
<keyword evidence="1" id="KW-1133">Transmembrane helix</keyword>
<name>A0A370IF31_9NOCA</name>